<dbReference type="GO" id="GO:0097240">
    <property type="term" value="P:chromosome attachment to the nuclear envelope"/>
    <property type="evidence" value="ECO:0007669"/>
    <property type="project" value="UniProtKB-ARBA"/>
</dbReference>
<comment type="subcellular location">
    <subcellularLocation>
        <location evidence="1">Nucleus</location>
    </subcellularLocation>
</comment>
<dbReference type="SUPFAM" id="SSF68906">
    <property type="entry name" value="SAP domain"/>
    <property type="match status" value="1"/>
</dbReference>
<feature type="compositionally biased region" description="Low complexity" evidence="11">
    <location>
        <begin position="547"/>
        <end position="569"/>
    </location>
</feature>
<name>A0A9P0H5C9_NEZVI</name>
<keyword evidence="4" id="KW-0808">Transferase</keyword>
<dbReference type="Proteomes" id="UP001152798">
    <property type="component" value="Chromosome 3"/>
</dbReference>
<dbReference type="PROSITE" id="PS51044">
    <property type="entry name" value="ZF_SP_RING"/>
    <property type="match status" value="1"/>
</dbReference>
<dbReference type="Gene3D" id="2.60.120.780">
    <property type="entry name" value="PINIT domain"/>
    <property type="match status" value="1"/>
</dbReference>
<comment type="similarity">
    <text evidence="3">Belongs to the PIAS family.</text>
</comment>
<dbReference type="PANTHER" id="PTHR10782:SF94">
    <property type="entry name" value="SUPPRESSOR OF VARIEGATION 2-10, ISOFORM I"/>
    <property type="match status" value="1"/>
</dbReference>
<proteinExistence type="inferred from homology"/>
<dbReference type="GO" id="GO:0008270">
    <property type="term" value="F:zinc ion binding"/>
    <property type="evidence" value="ECO:0007669"/>
    <property type="project" value="UniProtKB-KW"/>
</dbReference>
<feature type="region of interest" description="Disordered" evidence="11">
    <location>
        <begin position="439"/>
        <end position="586"/>
    </location>
</feature>
<evidence type="ECO:0000256" key="7">
    <source>
        <dbReference type="ARBA" id="ARBA00022786"/>
    </source>
</evidence>
<dbReference type="Gene3D" id="1.10.720.30">
    <property type="entry name" value="SAP domain"/>
    <property type="match status" value="1"/>
</dbReference>
<protein>
    <submittedName>
        <fullName evidence="15">Uncharacterized protein</fullName>
    </submittedName>
</protein>
<keyword evidence="7" id="KW-0833">Ubl conjugation pathway</keyword>
<dbReference type="GO" id="GO:0005634">
    <property type="term" value="C:nucleus"/>
    <property type="evidence" value="ECO:0007669"/>
    <property type="project" value="UniProtKB-SubCell"/>
</dbReference>
<dbReference type="FunFam" id="3.30.40.10:FF:000247">
    <property type="entry name" value="Uncharacterized protein, isoform B"/>
    <property type="match status" value="1"/>
</dbReference>
<feature type="domain" description="PINIT" evidence="14">
    <location>
        <begin position="141"/>
        <end position="312"/>
    </location>
</feature>
<evidence type="ECO:0000313" key="16">
    <source>
        <dbReference type="Proteomes" id="UP001152798"/>
    </source>
</evidence>
<accession>A0A9P0H5C9</accession>
<gene>
    <name evidence="15" type="ORF">NEZAVI_LOCUS5955</name>
</gene>
<dbReference type="GO" id="GO:0006357">
    <property type="term" value="P:regulation of transcription by RNA polymerase II"/>
    <property type="evidence" value="ECO:0007669"/>
    <property type="project" value="TreeGrafter"/>
</dbReference>
<dbReference type="GO" id="GO:0000785">
    <property type="term" value="C:chromatin"/>
    <property type="evidence" value="ECO:0007669"/>
    <property type="project" value="TreeGrafter"/>
</dbReference>
<keyword evidence="8" id="KW-0862">Zinc</keyword>
<dbReference type="PANTHER" id="PTHR10782">
    <property type="entry name" value="ZINC FINGER MIZ DOMAIN-CONTAINING PROTEIN"/>
    <property type="match status" value="1"/>
</dbReference>
<feature type="compositionally biased region" description="Polar residues" evidence="11">
    <location>
        <begin position="457"/>
        <end position="470"/>
    </location>
</feature>
<evidence type="ECO:0000313" key="15">
    <source>
        <dbReference type="EMBL" id="CAH1395735.1"/>
    </source>
</evidence>
<dbReference type="InterPro" id="IPR023321">
    <property type="entry name" value="PINIT"/>
</dbReference>
<evidence type="ECO:0000256" key="6">
    <source>
        <dbReference type="ARBA" id="ARBA00022771"/>
    </source>
</evidence>
<sequence>MSGTDELKNMLLTFRVSELQMLLGYAGQNKTGRKTELQARALDLLKNKSIPHLTQVHTKIRELYKSIQTGGNVVLNTGAPVVNSATIDLPQAPTPPTNLITNPPLRAPLMPGFLPITDQIRARNNQFLSMYGYQPKLMTMNNTPSSHPILPMNPDVRFKRLPFYDLLGELLKPSTLTAVQPAAGRDIGANFVFFLTPKQASEISMNREVGPGTRNEYVVQVQMRFCLLETAVEQEDAFPPGITVKVNGKLAPLPSPLPTNKQGNVESRRPSRPVNISHLVKLCPSVPNSLSISWNPDFQRGYVVSVNLVKKLNAQELLQRLKNKGARHADYTTGLIKDKLSDSDNDIATTVLRVSLICPLGKMRMITPCRSSTCTHLQCFDASIFLSMNEKRPTWTCPVCNKPALYDNLVIDGYFQDVLNSSELGPDCAEIQLNKDGSWCSHDSSKDSPQACPLTPTKGSTLNVDSPSKSEQIEEIIDDNDDEARGSENGENRVSGNEKVGEKDKDLIFVDLTTSDSEDDERPPPSKEAAPPPPVVPPLSKLDHAFSDTSSSLSTTTRSPPSIINLDSPSPSPPLPHNLPSAGFANPPSNYMCHMRLAPDSRYHPY</sequence>
<dbReference type="PROSITE" id="PS50800">
    <property type="entry name" value="SAP"/>
    <property type="match status" value="1"/>
</dbReference>
<dbReference type="Pfam" id="PF14324">
    <property type="entry name" value="PINIT"/>
    <property type="match status" value="1"/>
</dbReference>
<dbReference type="InterPro" id="IPR004181">
    <property type="entry name" value="Znf_MIZ"/>
</dbReference>
<feature type="compositionally biased region" description="Acidic residues" evidence="11">
    <location>
        <begin position="473"/>
        <end position="482"/>
    </location>
</feature>
<keyword evidence="16" id="KW-1185">Reference proteome</keyword>
<dbReference type="FunFam" id="1.10.720.30:FF:000001">
    <property type="entry name" value="E3 SUMO-protein ligase PIAS2 isoform 1"/>
    <property type="match status" value="1"/>
</dbReference>
<dbReference type="Gene3D" id="3.30.40.10">
    <property type="entry name" value="Zinc/RING finger domain, C3HC4 (zinc finger)"/>
    <property type="match status" value="1"/>
</dbReference>
<dbReference type="FunFam" id="2.60.120.780:FF:000001">
    <property type="entry name" value="E3 SUMO-protein ligase PIAS2 isoform X1"/>
    <property type="match status" value="1"/>
</dbReference>
<evidence type="ECO:0000259" key="13">
    <source>
        <dbReference type="PROSITE" id="PS51044"/>
    </source>
</evidence>
<dbReference type="InterPro" id="IPR013083">
    <property type="entry name" value="Znf_RING/FYVE/PHD"/>
</dbReference>
<dbReference type="GO" id="GO:0003712">
    <property type="term" value="F:transcription coregulator activity"/>
    <property type="evidence" value="ECO:0007669"/>
    <property type="project" value="TreeGrafter"/>
</dbReference>
<dbReference type="GO" id="GO:0016925">
    <property type="term" value="P:protein sumoylation"/>
    <property type="evidence" value="ECO:0007669"/>
    <property type="project" value="TreeGrafter"/>
</dbReference>
<evidence type="ECO:0000256" key="4">
    <source>
        <dbReference type="ARBA" id="ARBA00022679"/>
    </source>
</evidence>
<dbReference type="OrthoDB" id="10263264at2759"/>
<dbReference type="GO" id="GO:0061665">
    <property type="term" value="F:SUMO ligase activity"/>
    <property type="evidence" value="ECO:0007669"/>
    <property type="project" value="TreeGrafter"/>
</dbReference>
<evidence type="ECO:0000256" key="1">
    <source>
        <dbReference type="ARBA" id="ARBA00004123"/>
    </source>
</evidence>
<evidence type="ECO:0000256" key="2">
    <source>
        <dbReference type="ARBA" id="ARBA00004718"/>
    </source>
</evidence>
<feature type="compositionally biased region" description="Basic and acidic residues" evidence="11">
    <location>
        <begin position="499"/>
        <end position="508"/>
    </location>
</feature>
<keyword evidence="9" id="KW-0539">Nucleus</keyword>
<dbReference type="Pfam" id="PF02891">
    <property type="entry name" value="zf-MIZ"/>
    <property type="match status" value="1"/>
</dbReference>
<dbReference type="InterPro" id="IPR003034">
    <property type="entry name" value="SAP_dom"/>
</dbReference>
<reference evidence="15" key="1">
    <citation type="submission" date="2022-01" db="EMBL/GenBank/DDBJ databases">
        <authorList>
            <person name="King R."/>
        </authorList>
    </citation>
    <scope>NUCLEOTIDE SEQUENCE</scope>
</reference>
<keyword evidence="5" id="KW-0479">Metal-binding</keyword>
<evidence type="ECO:0000256" key="3">
    <source>
        <dbReference type="ARBA" id="ARBA00005383"/>
    </source>
</evidence>
<evidence type="ECO:0000256" key="9">
    <source>
        <dbReference type="ARBA" id="ARBA00023242"/>
    </source>
</evidence>
<keyword evidence="6 10" id="KW-0863">Zinc-finger</keyword>
<feature type="domain" description="SAP" evidence="12">
    <location>
        <begin position="11"/>
        <end position="45"/>
    </location>
</feature>
<feature type="domain" description="SP-RING-type" evidence="13">
    <location>
        <begin position="343"/>
        <end position="424"/>
    </location>
</feature>
<evidence type="ECO:0000256" key="5">
    <source>
        <dbReference type="ARBA" id="ARBA00022723"/>
    </source>
</evidence>
<dbReference type="AlphaFoldDB" id="A0A9P0H5C9"/>
<dbReference type="SMART" id="SM00513">
    <property type="entry name" value="SAP"/>
    <property type="match status" value="1"/>
</dbReference>
<dbReference type="EMBL" id="OV725079">
    <property type="protein sequence ID" value="CAH1395735.1"/>
    <property type="molecule type" value="Genomic_DNA"/>
</dbReference>
<evidence type="ECO:0000259" key="12">
    <source>
        <dbReference type="PROSITE" id="PS50800"/>
    </source>
</evidence>
<dbReference type="PROSITE" id="PS51466">
    <property type="entry name" value="PINIT"/>
    <property type="match status" value="1"/>
</dbReference>
<evidence type="ECO:0000256" key="10">
    <source>
        <dbReference type="PROSITE-ProRule" id="PRU00452"/>
    </source>
</evidence>
<evidence type="ECO:0000256" key="8">
    <source>
        <dbReference type="ARBA" id="ARBA00022833"/>
    </source>
</evidence>
<organism evidence="15 16">
    <name type="scientific">Nezara viridula</name>
    <name type="common">Southern green stink bug</name>
    <name type="synonym">Cimex viridulus</name>
    <dbReference type="NCBI Taxonomy" id="85310"/>
    <lineage>
        <taxon>Eukaryota</taxon>
        <taxon>Metazoa</taxon>
        <taxon>Ecdysozoa</taxon>
        <taxon>Arthropoda</taxon>
        <taxon>Hexapoda</taxon>
        <taxon>Insecta</taxon>
        <taxon>Pterygota</taxon>
        <taxon>Neoptera</taxon>
        <taxon>Paraneoptera</taxon>
        <taxon>Hemiptera</taxon>
        <taxon>Heteroptera</taxon>
        <taxon>Panheteroptera</taxon>
        <taxon>Pentatomomorpha</taxon>
        <taxon>Pentatomoidea</taxon>
        <taxon>Pentatomidae</taxon>
        <taxon>Pentatominae</taxon>
        <taxon>Nezara</taxon>
    </lineage>
</organism>
<dbReference type="InterPro" id="IPR036361">
    <property type="entry name" value="SAP_dom_sf"/>
</dbReference>
<dbReference type="InterPro" id="IPR038654">
    <property type="entry name" value="PINIT_sf"/>
</dbReference>
<evidence type="ECO:0000259" key="14">
    <source>
        <dbReference type="PROSITE" id="PS51466"/>
    </source>
</evidence>
<evidence type="ECO:0000256" key="11">
    <source>
        <dbReference type="SAM" id="MobiDB-lite"/>
    </source>
</evidence>
<comment type="pathway">
    <text evidence="2">Protein modification; protein sumoylation.</text>
</comment>